<dbReference type="AlphaFoldDB" id="A0A1T5JZ70"/>
<sequence length="80" mass="9566">MRVVGEIPHPDCKITLFAWNNRYLIKFEQGLMEQTFKINEYDITAEADLRTLINEEFIRQTLTRFEEMETSLRDRLNVIG</sequence>
<evidence type="ECO:0000313" key="1">
    <source>
        <dbReference type="EMBL" id="SKC56644.1"/>
    </source>
</evidence>
<dbReference type="RefSeq" id="WP_079686161.1">
    <property type="nucleotide sequence ID" value="NZ_FUZU01000001.1"/>
</dbReference>
<dbReference type="Proteomes" id="UP000190961">
    <property type="component" value="Unassembled WGS sequence"/>
</dbReference>
<dbReference type="OrthoDB" id="1467713at2"/>
<protein>
    <submittedName>
        <fullName evidence="1">Uncharacterized protein</fullName>
    </submittedName>
</protein>
<gene>
    <name evidence="1" type="ORF">SAMN05660236_1622</name>
</gene>
<proteinExistence type="predicted"/>
<evidence type="ECO:0000313" key="2">
    <source>
        <dbReference type="Proteomes" id="UP000190961"/>
    </source>
</evidence>
<organism evidence="1 2">
    <name type="scientific">Ohtaekwangia koreensis</name>
    <dbReference type="NCBI Taxonomy" id="688867"/>
    <lineage>
        <taxon>Bacteria</taxon>
        <taxon>Pseudomonadati</taxon>
        <taxon>Bacteroidota</taxon>
        <taxon>Cytophagia</taxon>
        <taxon>Cytophagales</taxon>
        <taxon>Fulvivirgaceae</taxon>
        <taxon>Ohtaekwangia</taxon>
    </lineage>
</organism>
<dbReference type="STRING" id="688867.SAMN05660236_1622"/>
<keyword evidence="2" id="KW-1185">Reference proteome</keyword>
<dbReference type="EMBL" id="FUZU01000001">
    <property type="protein sequence ID" value="SKC56644.1"/>
    <property type="molecule type" value="Genomic_DNA"/>
</dbReference>
<accession>A0A1T5JZ70</accession>
<reference evidence="1 2" key="1">
    <citation type="submission" date="2017-02" db="EMBL/GenBank/DDBJ databases">
        <authorList>
            <person name="Peterson S.W."/>
        </authorList>
    </citation>
    <scope>NUCLEOTIDE SEQUENCE [LARGE SCALE GENOMIC DNA]</scope>
    <source>
        <strain evidence="1 2">DSM 25262</strain>
    </source>
</reference>
<name>A0A1T5JZ70_9BACT</name>